<feature type="domain" description="PoNi C-terminal" evidence="2">
    <location>
        <begin position="136"/>
        <end position="239"/>
    </location>
</feature>
<evidence type="ECO:0000259" key="2">
    <source>
        <dbReference type="Pfam" id="PF08929"/>
    </source>
</evidence>
<dbReference type="InterPro" id="IPR015025">
    <property type="entry name" value="PoNi_C"/>
</dbReference>
<dbReference type="Gene3D" id="1.10.3920.10">
    <property type="entry name" value="PA2201 C-terminal domain-like"/>
    <property type="match status" value="1"/>
</dbReference>
<name>A0A940PWS7_9MICO</name>
<dbReference type="EMBL" id="JAFIDA010000001">
    <property type="protein sequence ID" value="MBP1326769.1"/>
    <property type="molecule type" value="Genomic_DNA"/>
</dbReference>
<proteinExistence type="predicted"/>
<dbReference type="SUPFAM" id="SSF140731">
    <property type="entry name" value="PA2201 C-terminal domain-like"/>
    <property type="match status" value="1"/>
</dbReference>
<organism evidence="3 4">
    <name type="scientific">Leucobacter exalbidus</name>
    <dbReference type="NCBI Taxonomy" id="662960"/>
    <lineage>
        <taxon>Bacteria</taxon>
        <taxon>Bacillati</taxon>
        <taxon>Actinomycetota</taxon>
        <taxon>Actinomycetes</taxon>
        <taxon>Micrococcales</taxon>
        <taxon>Microbacteriaceae</taxon>
        <taxon>Leucobacter</taxon>
    </lineage>
</organism>
<evidence type="ECO:0008006" key="5">
    <source>
        <dbReference type="Google" id="ProtNLM"/>
    </source>
</evidence>
<dbReference type="Proteomes" id="UP000675163">
    <property type="component" value="Unassembled WGS sequence"/>
</dbReference>
<evidence type="ECO:0000259" key="1">
    <source>
        <dbReference type="Pfam" id="PF08928"/>
    </source>
</evidence>
<dbReference type="RefSeq" id="WP_209705626.1">
    <property type="nucleotide sequence ID" value="NZ_JAFIDA010000001.1"/>
</dbReference>
<gene>
    <name evidence="3" type="ORF">JOF28_002001</name>
</gene>
<dbReference type="Pfam" id="PF08929">
    <property type="entry name" value="PoNi_C"/>
    <property type="match status" value="1"/>
</dbReference>
<dbReference type="InterPro" id="IPR028983">
    <property type="entry name" value="PA2201-like_C"/>
</dbReference>
<reference evidence="3" key="1">
    <citation type="submission" date="2021-02" db="EMBL/GenBank/DDBJ databases">
        <title>Sequencing the genomes of 1000 actinobacteria strains.</title>
        <authorList>
            <person name="Klenk H.-P."/>
        </authorList>
    </citation>
    <scope>NUCLEOTIDE SEQUENCE</scope>
    <source>
        <strain evidence="3">DSM 22850</strain>
    </source>
</reference>
<dbReference type="AlphaFoldDB" id="A0A940PWS7"/>
<protein>
    <recommendedName>
        <fullName evidence="5">DUF1911 domain-containing protein</fullName>
    </recommendedName>
</protein>
<evidence type="ECO:0000313" key="4">
    <source>
        <dbReference type="Proteomes" id="UP000675163"/>
    </source>
</evidence>
<sequence>MRNVPEDHAYFDYAIAEIVASINEIRGDIAARETPDALADFLDWDEHLTFSLNQFSAMYSRGYEPEQLRPVLLTAIEAGDRAAHAAAYIDRAAYQTRTDIADYRTFLWLLSLAVSMGVTDEQFAAAQRASAPVHGDRLIDSLIVWRDAEHPVSQKLLFPKSTRVLTETFIVENPVAAVARHLNSWGDVWRRDEVLIPSNSGSPNPKFYGYWAFEVLGVQTIMGLDSSLFEQYSVYPAAMPTHVPEPQLPVIWATSQANPAADLDQLAVFPIDWEVSEVVEQVEKLLRDRGLRGSFSPIEEEAYDYELMGPREDELEGHFVTIGRMNFALQPYDWVLAPVDQGGDDHAVGAMPRYRLTEFETPMDAQGFPSFETPVVQWGEGDTFTRF</sequence>
<comment type="caution">
    <text evidence="3">The sequence shown here is derived from an EMBL/GenBank/DDBJ whole genome shotgun (WGS) entry which is preliminary data.</text>
</comment>
<accession>A0A940PWS7</accession>
<keyword evidence="4" id="KW-1185">Reference proteome</keyword>
<dbReference type="InterPro" id="IPR015024">
    <property type="entry name" value="PoNi_N"/>
</dbReference>
<dbReference type="Pfam" id="PF08928">
    <property type="entry name" value="PoNi_N"/>
    <property type="match status" value="1"/>
</dbReference>
<feature type="domain" description="PoNi N-terminal" evidence="1">
    <location>
        <begin position="51"/>
        <end position="123"/>
    </location>
</feature>
<evidence type="ECO:0000313" key="3">
    <source>
        <dbReference type="EMBL" id="MBP1326769.1"/>
    </source>
</evidence>